<evidence type="ECO:0000313" key="2">
    <source>
        <dbReference type="Proteomes" id="UP000309128"/>
    </source>
</evidence>
<accession>A0A5S4F9I2</accession>
<name>A0A5S4F9I2_9ACTN</name>
<dbReference type="RefSeq" id="WP_138669684.1">
    <property type="nucleotide sequence ID" value="NZ_VCKY01000117.1"/>
</dbReference>
<proteinExistence type="predicted"/>
<gene>
    <name evidence="1" type="ORF">ETD86_29960</name>
</gene>
<dbReference type="AlphaFoldDB" id="A0A5S4F9I2"/>
<protein>
    <submittedName>
        <fullName evidence="1">Uncharacterized protein</fullName>
    </submittedName>
</protein>
<reference evidence="1 2" key="1">
    <citation type="submission" date="2019-05" db="EMBL/GenBank/DDBJ databases">
        <title>Draft genome sequence of Nonomuraea turkmeniaca DSM 43926.</title>
        <authorList>
            <person name="Saricaoglu S."/>
            <person name="Isik K."/>
        </authorList>
    </citation>
    <scope>NUCLEOTIDE SEQUENCE [LARGE SCALE GENOMIC DNA]</scope>
    <source>
        <strain evidence="1 2">DSM 43926</strain>
    </source>
</reference>
<dbReference type="Proteomes" id="UP000309128">
    <property type="component" value="Unassembled WGS sequence"/>
</dbReference>
<keyword evidence="2" id="KW-1185">Reference proteome</keyword>
<evidence type="ECO:0000313" key="1">
    <source>
        <dbReference type="EMBL" id="TMR13793.1"/>
    </source>
</evidence>
<comment type="caution">
    <text evidence="1">The sequence shown here is derived from an EMBL/GenBank/DDBJ whole genome shotgun (WGS) entry which is preliminary data.</text>
</comment>
<organism evidence="1 2">
    <name type="scientific">Nonomuraea turkmeniaca</name>
    <dbReference type="NCBI Taxonomy" id="103838"/>
    <lineage>
        <taxon>Bacteria</taxon>
        <taxon>Bacillati</taxon>
        <taxon>Actinomycetota</taxon>
        <taxon>Actinomycetes</taxon>
        <taxon>Streptosporangiales</taxon>
        <taxon>Streptosporangiaceae</taxon>
        <taxon>Nonomuraea</taxon>
    </lineage>
</organism>
<sequence length="247" mass="26814">MTATSTASPAASAVPASELISSGLCTPACLVAAGPHTDSACQCRCRGQWHGVLADVPVPANADRRPWWEKCRRGGWSASEIDGTLQVCVTTEHNHDHWRTCRSRYVPFVAVVKTDGRAWQAIHDCGTLPYQPPPRWFSSWDNRKWHGQAPFTAGDLADRFLSNLVEQGRAASATCPPSERVVADGVRDVFEAKVIAVLLAEAFEGCFDGISRAISVLEGHPDPLTLGQMPLSYLAAHTQPDESKEQP</sequence>
<dbReference type="EMBL" id="VCKY01000117">
    <property type="protein sequence ID" value="TMR13793.1"/>
    <property type="molecule type" value="Genomic_DNA"/>
</dbReference>
<dbReference type="OrthoDB" id="9880175at2"/>